<keyword evidence="3 10" id="KW-0285">Flavoprotein</keyword>
<comment type="subcellular location">
    <subcellularLocation>
        <location evidence="10">Cytoplasm</location>
    </subcellularLocation>
</comment>
<feature type="domain" description="FAD dependent oxidoreductase" evidence="11">
    <location>
        <begin position="245"/>
        <end position="567"/>
    </location>
</feature>
<evidence type="ECO:0000313" key="14">
    <source>
        <dbReference type="Proteomes" id="UP000016569"/>
    </source>
</evidence>
<dbReference type="AlphaFoldDB" id="A0A8E0N811"/>
<dbReference type="InterPro" id="IPR008471">
    <property type="entry name" value="MnmC-like_methylTransf"/>
</dbReference>
<comment type="similarity">
    <text evidence="10">In the C-terminal section; belongs to the DAO family.</text>
</comment>
<evidence type="ECO:0000256" key="9">
    <source>
        <dbReference type="ARBA" id="ARBA00023268"/>
    </source>
</evidence>
<dbReference type="InterPro" id="IPR029063">
    <property type="entry name" value="SAM-dependent_MTases_sf"/>
</dbReference>
<dbReference type="Pfam" id="PF01266">
    <property type="entry name" value="DAO"/>
    <property type="match status" value="1"/>
</dbReference>
<comment type="function">
    <text evidence="10">Catalyzes the last two steps in the biosynthesis of 5-methylaminomethyl-2-thiouridine (mnm(5)s(2)U) at the wobble position (U34) in tRNA. Catalyzes the FAD-dependent demodification of cmnm(5)s(2)U34 to nm(5)s(2)U34, followed by the transfer of a methyl group from S-adenosyl-L-methionine to nm(5)s(2)U34, to form mnm(5)s(2)U34.</text>
</comment>
<feature type="region of interest" description="FAD-dependent cmnm(5)s(2)U34 oxidoreductase" evidence="10">
    <location>
        <begin position="249"/>
        <end position="593"/>
    </location>
</feature>
<dbReference type="NCBIfam" id="NF033855">
    <property type="entry name" value="tRNA_MNMC2"/>
    <property type="match status" value="1"/>
</dbReference>
<dbReference type="EC" id="2.1.1.61" evidence="10"/>
<evidence type="ECO:0000256" key="4">
    <source>
        <dbReference type="ARBA" id="ARBA00022679"/>
    </source>
</evidence>
<keyword evidence="1 10" id="KW-0963">Cytoplasm</keyword>
<evidence type="ECO:0000256" key="8">
    <source>
        <dbReference type="ARBA" id="ARBA00023002"/>
    </source>
</evidence>
<dbReference type="InterPro" id="IPR006076">
    <property type="entry name" value="FAD-dep_OxRdtase"/>
</dbReference>
<feature type="region of interest" description="tRNA (mnm(5)s(2)U34)-methyltransferase" evidence="10">
    <location>
        <begin position="1"/>
        <end position="235"/>
    </location>
</feature>
<comment type="similarity">
    <text evidence="10">In the N-terminal section; belongs to the methyltransferase superfamily. tRNA (mnm(5)s(2)U34)-methyltransferase family.</text>
</comment>
<keyword evidence="5 10" id="KW-0949">S-adenosyl-L-methionine</keyword>
<dbReference type="HAMAP" id="MF_01102">
    <property type="entry name" value="MnmC"/>
    <property type="match status" value="1"/>
</dbReference>
<keyword evidence="2 10" id="KW-0489">Methyltransferase</keyword>
<keyword evidence="8 10" id="KW-0560">Oxidoreductase</keyword>
<reference evidence="14" key="1">
    <citation type="journal article" date="2013" name="Genome Announc.">
        <title>Draft Genome Sequence of the Dimorphic Prosthecate Bacterium Brevundimonas abyssalis TAR-001T.</title>
        <authorList>
            <person name="Tsubouchi T."/>
            <person name="Nishi S."/>
            <person name="Usui K."/>
            <person name="Shimane Y."/>
            <person name="Takaki Y."/>
            <person name="Maruyama T."/>
            <person name="Hatada Y."/>
        </authorList>
    </citation>
    <scope>NUCLEOTIDE SEQUENCE [LARGE SCALE GENOMIC DNA]</scope>
    <source>
        <strain evidence="14">TAR-001</strain>
    </source>
</reference>
<evidence type="ECO:0000256" key="1">
    <source>
        <dbReference type="ARBA" id="ARBA00022490"/>
    </source>
</evidence>
<dbReference type="GO" id="GO:0050660">
    <property type="term" value="F:flavin adenine dinucleotide binding"/>
    <property type="evidence" value="ECO:0007669"/>
    <property type="project" value="UniProtKB-UniRule"/>
</dbReference>
<dbReference type="Proteomes" id="UP000016569">
    <property type="component" value="Unassembled WGS sequence"/>
</dbReference>
<evidence type="ECO:0000256" key="2">
    <source>
        <dbReference type="ARBA" id="ARBA00022603"/>
    </source>
</evidence>
<feature type="domain" description="MnmC-like methyltransferase" evidence="12">
    <location>
        <begin position="112"/>
        <end position="234"/>
    </location>
</feature>
<dbReference type="GO" id="GO:0016645">
    <property type="term" value="F:oxidoreductase activity, acting on the CH-NH group of donors"/>
    <property type="evidence" value="ECO:0007669"/>
    <property type="project" value="InterPro"/>
</dbReference>
<keyword evidence="6 10" id="KW-0819">tRNA processing</keyword>
<keyword evidence="7 10" id="KW-0274">FAD</keyword>
<dbReference type="EMBL" id="BATC01000003">
    <property type="protein sequence ID" value="GAD58049.1"/>
    <property type="molecule type" value="Genomic_DNA"/>
</dbReference>
<comment type="catalytic activity">
    <reaction evidence="10">
        <text>5-aminomethyl-2-thiouridine(34) in tRNA + S-adenosyl-L-methionine = 5-methylaminomethyl-2-thiouridine(34) in tRNA + S-adenosyl-L-homocysteine + H(+)</text>
        <dbReference type="Rhea" id="RHEA:19569"/>
        <dbReference type="Rhea" id="RHEA-COMP:10195"/>
        <dbReference type="Rhea" id="RHEA-COMP:10197"/>
        <dbReference type="ChEBI" id="CHEBI:15378"/>
        <dbReference type="ChEBI" id="CHEBI:57856"/>
        <dbReference type="ChEBI" id="CHEBI:59789"/>
        <dbReference type="ChEBI" id="CHEBI:74454"/>
        <dbReference type="ChEBI" id="CHEBI:74455"/>
        <dbReference type="EC" id="2.1.1.61"/>
    </reaction>
</comment>
<dbReference type="Gene3D" id="3.50.50.60">
    <property type="entry name" value="FAD/NAD(P)-binding domain"/>
    <property type="match status" value="1"/>
</dbReference>
<proteinExistence type="inferred from homology"/>
<comment type="caution">
    <text evidence="13">The sequence shown here is derived from an EMBL/GenBank/DDBJ whole genome shotgun (WGS) entry which is preliminary data.</text>
</comment>
<keyword evidence="4 10" id="KW-0808">Transferase</keyword>
<comment type="cofactor">
    <cofactor evidence="10">
        <name>FAD</name>
        <dbReference type="ChEBI" id="CHEBI:57692"/>
    </cofactor>
</comment>
<gene>
    <name evidence="10" type="primary">mnmC</name>
    <name evidence="13" type="ORF">MBEBAB_0299</name>
</gene>
<dbReference type="SUPFAM" id="SSF51905">
    <property type="entry name" value="FAD/NAD(P)-binding domain"/>
    <property type="match status" value="1"/>
</dbReference>
<sequence>MADEPDNSLNWPLDWSETGGPRSPRFGDVYYSLEDGLAESRTVFLAGCGLPDAWSDRKRFTVAELGFGTGLNIAALLHLWRQSRAGGRLHIFSIEGFPVSRLDAARALSAWPEIAEAAQALLDRWPPATPGFHRIDLPDWNATLDLAVGDAAWALDQWSGAADAWFLDGFSPALNPGMWSDAVLDGMAARSAPGARVATFTVAGTVRRGLAERGFQVDKRPGHGRKRERLEAVLPGEPPRHDGGRVAVIGAGIAGASLARALRAQGADPVVIADDTAMASGFPAALATPRLDVGDEDLARLFAQALERAGQLYGEAPDAIVARGVLRLEHGPRDSGRFDKVAGQAVWAPGAMTRVSAAEASGALGETVTGGGLMMQGALTVRPAAVLDAGWQACGGVAGRAARLERRGAAWRVLDDAGDELAEAETVVLAAGWGAAALGMAGLQAVRGQAGWADLDAGPAVGAAWGGYAAPTGEGVLFGATHDRDDTDEALRDADDLRNLEALKAVLPDLAVRVASVQVHRHAAIRAATRDRLPVAAGWRRGLFILGGLGSRGFTAAPLLADHVASLITGAPSPLPRAAARRVAPDRESLGKR</sequence>
<evidence type="ECO:0000256" key="10">
    <source>
        <dbReference type="HAMAP-Rule" id="MF_01102"/>
    </source>
</evidence>
<dbReference type="EC" id="1.5.-.-" evidence="10"/>
<evidence type="ECO:0000313" key="13">
    <source>
        <dbReference type="EMBL" id="GAD58049.1"/>
    </source>
</evidence>
<protein>
    <recommendedName>
        <fullName evidence="10">tRNA 5-methylaminomethyl-2-thiouridine biosynthesis bifunctional protein MnmC</fullName>
        <shortName evidence="10">tRNA mnm(5)s(2)U biosynthesis bifunctional protein</shortName>
    </recommendedName>
    <domain>
        <recommendedName>
            <fullName evidence="10">tRNA (mnm(5)s(2)U34)-methyltransferase</fullName>
            <ecNumber evidence="10">2.1.1.61</ecNumber>
        </recommendedName>
    </domain>
    <domain>
        <recommendedName>
            <fullName evidence="10">FAD-dependent cmnm(5)s(2)U34 oxidoreductase</fullName>
            <ecNumber evidence="10">1.5.-.-</ecNumber>
        </recommendedName>
    </domain>
</protein>
<dbReference type="Gene3D" id="3.40.50.150">
    <property type="entry name" value="Vaccinia Virus protein VP39"/>
    <property type="match status" value="1"/>
</dbReference>
<dbReference type="InterPro" id="IPR047785">
    <property type="entry name" value="tRNA_MNMC2"/>
</dbReference>
<dbReference type="InterPro" id="IPR023032">
    <property type="entry name" value="tRNA_MAMT_biosynth_bifunc_MnmC"/>
</dbReference>
<dbReference type="InterPro" id="IPR036188">
    <property type="entry name" value="FAD/NAD-bd_sf"/>
</dbReference>
<dbReference type="Pfam" id="PF05430">
    <property type="entry name" value="Methyltransf_30"/>
    <property type="match status" value="1"/>
</dbReference>
<organism evidence="13 14">
    <name type="scientific">Brevundimonas abyssalis TAR-001</name>
    <dbReference type="NCBI Taxonomy" id="1391729"/>
    <lineage>
        <taxon>Bacteria</taxon>
        <taxon>Pseudomonadati</taxon>
        <taxon>Pseudomonadota</taxon>
        <taxon>Alphaproteobacteria</taxon>
        <taxon>Caulobacterales</taxon>
        <taxon>Caulobacteraceae</taxon>
        <taxon>Brevundimonas</taxon>
    </lineage>
</organism>
<dbReference type="GO" id="GO:0032259">
    <property type="term" value="P:methylation"/>
    <property type="evidence" value="ECO:0007669"/>
    <property type="project" value="UniProtKB-KW"/>
</dbReference>
<dbReference type="GO" id="GO:0005737">
    <property type="term" value="C:cytoplasm"/>
    <property type="evidence" value="ECO:0007669"/>
    <property type="project" value="UniProtKB-SubCell"/>
</dbReference>
<evidence type="ECO:0000256" key="7">
    <source>
        <dbReference type="ARBA" id="ARBA00022827"/>
    </source>
</evidence>
<dbReference type="PANTHER" id="PTHR13847">
    <property type="entry name" value="SARCOSINE DEHYDROGENASE-RELATED"/>
    <property type="match status" value="1"/>
</dbReference>
<dbReference type="GO" id="GO:0002097">
    <property type="term" value="P:tRNA wobble base modification"/>
    <property type="evidence" value="ECO:0007669"/>
    <property type="project" value="UniProtKB-UniRule"/>
</dbReference>
<evidence type="ECO:0000256" key="5">
    <source>
        <dbReference type="ARBA" id="ARBA00022691"/>
    </source>
</evidence>
<dbReference type="SUPFAM" id="SSF53335">
    <property type="entry name" value="S-adenosyl-L-methionine-dependent methyltransferases"/>
    <property type="match status" value="1"/>
</dbReference>
<dbReference type="GO" id="GO:0004808">
    <property type="term" value="F:tRNA (5-methylaminomethyl-2-thiouridylate)(34)-methyltransferase activity"/>
    <property type="evidence" value="ECO:0007669"/>
    <property type="project" value="UniProtKB-EC"/>
</dbReference>
<evidence type="ECO:0000256" key="3">
    <source>
        <dbReference type="ARBA" id="ARBA00022630"/>
    </source>
</evidence>
<accession>A0A8E0N811</accession>
<keyword evidence="14" id="KW-1185">Reference proteome</keyword>
<evidence type="ECO:0000259" key="11">
    <source>
        <dbReference type="Pfam" id="PF01266"/>
    </source>
</evidence>
<name>A0A8E0N811_9CAUL</name>
<evidence type="ECO:0000256" key="6">
    <source>
        <dbReference type="ARBA" id="ARBA00022694"/>
    </source>
</evidence>
<keyword evidence="9 10" id="KW-0511">Multifunctional enzyme</keyword>
<dbReference type="Gene3D" id="3.30.9.10">
    <property type="entry name" value="D-Amino Acid Oxidase, subunit A, domain 2"/>
    <property type="match status" value="1"/>
</dbReference>
<dbReference type="PANTHER" id="PTHR13847:SF283">
    <property type="entry name" value="TRNA 5-METHYLAMINOMETHYL-2-THIOURIDINE BIOSYNTHESIS BIFUNCTIONAL PROTEIN MNMC"/>
    <property type="match status" value="1"/>
</dbReference>
<evidence type="ECO:0000259" key="12">
    <source>
        <dbReference type="Pfam" id="PF05430"/>
    </source>
</evidence>